<dbReference type="GO" id="GO:0000967">
    <property type="term" value="P:rRNA 5'-end processing"/>
    <property type="evidence" value="ECO:0007669"/>
    <property type="project" value="TreeGrafter"/>
</dbReference>
<sequence>MIEVYLGFDVGIKKTGIALANSLTNVATGIDVMLHHDGIINWHQLDEIIEQYSPVKLIVGIPFKSDGSKQQMTFVARAFARKLKKRYQLDVFEIDEYLSSNEAKKQLKYNHHHKNANRIEVDRKASEIILQTWLNNS</sequence>
<accession>A0A1W1C5W6</accession>
<reference evidence="6" key="1">
    <citation type="submission" date="2016-10" db="EMBL/GenBank/DDBJ databases">
        <authorList>
            <person name="de Groot N.N."/>
        </authorList>
    </citation>
    <scope>NUCLEOTIDE SEQUENCE</scope>
</reference>
<dbReference type="AlphaFoldDB" id="A0A1W1C5W6"/>
<dbReference type="CDD" id="cd16964">
    <property type="entry name" value="YqgF"/>
    <property type="match status" value="1"/>
</dbReference>
<keyword evidence="3" id="KW-0540">Nuclease</keyword>
<keyword evidence="1" id="KW-0963">Cytoplasm</keyword>
<dbReference type="PANTHER" id="PTHR33317">
    <property type="entry name" value="POLYNUCLEOTIDYL TRANSFERASE, RIBONUCLEASE H-LIKE SUPERFAMILY PROTEIN"/>
    <property type="match status" value="1"/>
</dbReference>
<organism evidence="6">
    <name type="scientific">hydrothermal vent metagenome</name>
    <dbReference type="NCBI Taxonomy" id="652676"/>
    <lineage>
        <taxon>unclassified sequences</taxon>
        <taxon>metagenomes</taxon>
        <taxon>ecological metagenomes</taxon>
    </lineage>
</organism>
<evidence type="ECO:0000256" key="1">
    <source>
        <dbReference type="ARBA" id="ARBA00022490"/>
    </source>
</evidence>
<dbReference type="InterPro" id="IPR037027">
    <property type="entry name" value="YqgF/RNaseH-like_dom_sf"/>
</dbReference>
<keyword evidence="4" id="KW-0378">Hydrolase</keyword>
<dbReference type="EMBL" id="FPHJ01000033">
    <property type="protein sequence ID" value="SFV61258.1"/>
    <property type="molecule type" value="Genomic_DNA"/>
</dbReference>
<dbReference type="Pfam" id="PF03652">
    <property type="entry name" value="RuvX"/>
    <property type="match status" value="1"/>
</dbReference>
<dbReference type="InterPro" id="IPR005227">
    <property type="entry name" value="YqgF"/>
</dbReference>
<dbReference type="HAMAP" id="MF_00651">
    <property type="entry name" value="Nuclease_YqgF"/>
    <property type="match status" value="1"/>
</dbReference>
<dbReference type="GO" id="GO:0004518">
    <property type="term" value="F:nuclease activity"/>
    <property type="evidence" value="ECO:0007669"/>
    <property type="project" value="UniProtKB-KW"/>
</dbReference>
<dbReference type="GO" id="GO:0016787">
    <property type="term" value="F:hydrolase activity"/>
    <property type="evidence" value="ECO:0007669"/>
    <property type="project" value="UniProtKB-KW"/>
</dbReference>
<evidence type="ECO:0000259" key="5">
    <source>
        <dbReference type="SMART" id="SM00732"/>
    </source>
</evidence>
<evidence type="ECO:0000256" key="4">
    <source>
        <dbReference type="ARBA" id="ARBA00022801"/>
    </source>
</evidence>
<evidence type="ECO:0000256" key="2">
    <source>
        <dbReference type="ARBA" id="ARBA00022517"/>
    </source>
</evidence>
<gene>
    <name evidence="6" type="ORF">MNB_SUP05-5-529</name>
</gene>
<dbReference type="SUPFAM" id="SSF53098">
    <property type="entry name" value="Ribonuclease H-like"/>
    <property type="match status" value="1"/>
</dbReference>
<evidence type="ECO:0000256" key="3">
    <source>
        <dbReference type="ARBA" id="ARBA00022722"/>
    </source>
</evidence>
<keyword evidence="2" id="KW-0690">Ribosome biogenesis</keyword>
<evidence type="ECO:0000313" key="6">
    <source>
        <dbReference type="EMBL" id="SFV61258.1"/>
    </source>
</evidence>
<feature type="domain" description="YqgF/RNase H-like" evidence="5">
    <location>
        <begin position="3"/>
        <end position="103"/>
    </location>
</feature>
<dbReference type="InterPro" id="IPR006641">
    <property type="entry name" value="YqgF/RNaseH-like_dom"/>
</dbReference>
<dbReference type="SMART" id="SM00732">
    <property type="entry name" value="YqgFc"/>
    <property type="match status" value="1"/>
</dbReference>
<dbReference type="Gene3D" id="3.30.420.140">
    <property type="entry name" value="YqgF/RNase H-like domain"/>
    <property type="match status" value="1"/>
</dbReference>
<name>A0A1W1C5W6_9ZZZZ</name>
<dbReference type="NCBIfam" id="TIGR00250">
    <property type="entry name" value="RNAse_H_YqgF"/>
    <property type="match status" value="1"/>
</dbReference>
<proteinExistence type="inferred from homology"/>
<dbReference type="InterPro" id="IPR012337">
    <property type="entry name" value="RNaseH-like_sf"/>
</dbReference>
<dbReference type="PANTHER" id="PTHR33317:SF4">
    <property type="entry name" value="POLYNUCLEOTIDYL TRANSFERASE, RIBONUCLEASE H-LIKE SUPERFAMILY PROTEIN"/>
    <property type="match status" value="1"/>
</dbReference>
<protein>
    <submittedName>
        <fullName evidence="6">Putative Holliday junction resolvase YggF</fullName>
    </submittedName>
</protein>
<dbReference type="GO" id="GO:0005829">
    <property type="term" value="C:cytosol"/>
    <property type="evidence" value="ECO:0007669"/>
    <property type="project" value="TreeGrafter"/>
</dbReference>